<protein>
    <submittedName>
        <fullName evidence="2">Uncharacterized protein</fullName>
    </submittedName>
</protein>
<sequence>MCATRAVELRSPRRCVREPQHRRLQKLRNQIPLRRPPVYYKVCSVRRRTPNGQQDLQATRPGAVRRASTPTATQLQPGADNSSWGASRAIPAVTSPGETDRPRQLDNAGAPSGESASLLPVAGDAASTRAGRIPARAEPSPEDGSRPPAGPSLEEDPDNRTSRPPFHGRQESNRARRKIQNRQRHGLCQSMKRPQSRPVSS</sequence>
<feature type="compositionally biased region" description="Basic residues" evidence="1">
    <location>
        <begin position="175"/>
        <end position="185"/>
    </location>
</feature>
<dbReference type="VEuPathDB" id="VectorBase:HLOH_043411"/>
<accession>A0A9J6GIY9</accession>
<comment type="caution">
    <text evidence="2">The sequence shown here is derived from an EMBL/GenBank/DDBJ whole genome shotgun (WGS) entry which is preliminary data.</text>
</comment>
<gene>
    <name evidence="2" type="ORF">HPB48_012895</name>
</gene>
<keyword evidence="3" id="KW-1185">Reference proteome</keyword>
<reference evidence="2 3" key="1">
    <citation type="journal article" date="2020" name="Cell">
        <title>Large-Scale Comparative Analyses of Tick Genomes Elucidate Their Genetic Diversity and Vector Capacities.</title>
        <authorList>
            <consortium name="Tick Genome and Microbiome Consortium (TIGMIC)"/>
            <person name="Jia N."/>
            <person name="Wang J."/>
            <person name="Shi W."/>
            <person name="Du L."/>
            <person name="Sun Y."/>
            <person name="Zhan W."/>
            <person name="Jiang J.F."/>
            <person name="Wang Q."/>
            <person name="Zhang B."/>
            <person name="Ji P."/>
            <person name="Bell-Sakyi L."/>
            <person name="Cui X.M."/>
            <person name="Yuan T.T."/>
            <person name="Jiang B.G."/>
            <person name="Yang W.F."/>
            <person name="Lam T.T."/>
            <person name="Chang Q.C."/>
            <person name="Ding S.J."/>
            <person name="Wang X.J."/>
            <person name="Zhu J.G."/>
            <person name="Ruan X.D."/>
            <person name="Zhao L."/>
            <person name="Wei J.T."/>
            <person name="Ye R.Z."/>
            <person name="Que T.C."/>
            <person name="Du C.H."/>
            <person name="Zhou Y.H."/>
            <person name="Cheng J.X."/>
            <person name="Dai P.F."/>
            <person name="Guo W.B."/>
            <person name="Han X.H."/>
            <person name="Huang E.J."/>
            <person name="Li L.F."/>
            <person name="Wei W."/>
            <person name="Gao Y.C."/>
            <person name="Liu J.Z."/>
            <person name="Shao H.Z."/>
            <person name="Wang X."/>
            <person name="Wang C.C."/>
            <person name="Yang T.C."/>
            <person name="Huo Q.B."/>
            <person name="Li W."/>
            <person name="Chen H.Y."/>
            <person name="Chen S.E."/>
            <person name="Zhou L.G."/>
            <person name="Ni X.B."/>
            <person name="Tian J.H."/>
            <person name="Sheng Y."/>
            <person name="Liu T."/>
            <person name="Pan Y.S."/>
            <person name="Xia L.Y."/>
            <person name="Li J."/>
            <person name="Zhao F."/>
            <person name="Cao W.C."/>
        </authorList>
    </citation>
    <scope>NUCLEOTIDE SEQUENCE [LARGE SCALE GENOMIC DNA]</scope>
    <source>
        <strain evidence="2">HaeL-2018</strain>
    </source>
</reference>
<evidence type="ECO:0000313" key="2">
    <source>
        <dbReference type="EMBL" id="KAH9374324.1"/>
    </source>
</evidence>
<dbReference type="AlphaFoldDB" id="A0A9J6GIY9"/>
<organism evidence="2 3">
    <name type="scientific">Haemaphysalis longicornis</name>
    <name type="common">Bush tick</name>
    <dbReference type="NCBI Taxonomy" id="44386"/>
    <lineage>
        <taxon>Eukaryota</taxon>
        <taxon>Metazoa</taxon>
        <taxon>Ecdysozoa</taxon>
        <taxon>Arthropoda</taxon>
        <taxon>Chelicerata</taxon>
        <taxon>Arachnida</taxon>
        <taxon>Acari</taxon>
        <taxon>Parasitiformes</taxon>
        <taxon>Ixodida</taxon>
        <taxon>Ixodoidea</taxon>
        <taxon>Ixodidae</taxon>
        <taxon>Haemaphysalinae</taxon>
        <taxon>Haemaphysalis</taxon>
    </lineage>
</organism>
<proteinExistence type="predicted"/>
<evidence type="ECO:0000313" key="3">
    <source>
        <dbReference type="Proteomes" id="UP000821853"/>
    </source>
</evidence>
<name>A0A9J6GIY9_HAELO</name>
<evidence type="ECO:0000256" key="1">
    <source>
        <dbReference type="SAM" id="MobiDB-lite"/>
    </source>
</evidence>
<dbReference type="EMBL" id="JABSTR010000006">
    <property type="protein sequence ID" value="KAH9374324.1"/>
    <property type="molecule type" value="Genomic_DNA"/>
</dbReference>
<feature type="compositionally biased region" description="Polar residues" evidence="1">
    <location>
        <begin position="68"/>
        <end position="85"/>
    </location>
</feature>
<feature type="region of interest" description="Disordered" evidence="1">
    <location>
        <begin position="47"/>
        <end position="201"/>
    </location>
</feature>
<dbReference type="Proteomes" id="UP000821853">
    <property type="component" value="Chromosome 4"/>
</dbReference>